<evidence type="ECO:0000313" key="2">
    <source>
        <dbReference type="EMBL" id="ERN17225.1"/>
    </source>
</evidence>
<feature type="region of interest" description="Disordered" evidence="1">
    <location>
        <begin position="1"/>
        <end position="35"/>
    </location>
</feature>
<evidence type="ECO:0000313" key="3">
    <source>
        <dbReference type="Proteomes" id="UP000017836"/>
    </source>
</evidence>
<reference evidence="3" key="1">
    <citation type="journal article" date="2013" name="Science">
        <title>The Amborella genome and the evolution of flowering plants.</title>
        <authorList>
            <consortium name="Amborella Genome Project"/>
        </authorList>
    </citation>
    <scope>NUCLEOTIDE SEQUENCE [LARGE SCALE GENOMIC DNA]</scope>
</reference>
<dbReference type="AlphaFoldDB" id="U5D4S6"/>
<name>U5D4S6_AMBTC</name>
<keyword evidence="3" id="KW-1185">Reference proteome</keyword>
<dbReference type="Proteomes" id="UP000017836">
    <property type="component" value="Unassembled WGS sequence"/>
</dbReference>
<proteinExistence type="predicted"/>
<dbReference type="EMBL" id="KI392384">
    <property type="protein sequence ID" value="ERN17225.1"/>
    <property type="molecule type" value="Genomic_DNA"/>
</dbReference>
<dbReference type="HOGENOM" id="CLU_2362505_0_0_1"/>
<protein>
    <submittedName>
        <fullName evidence="2">Uncharacterized protein</fullName>
    </submittedName>
</protein>
<dbReference type="Gramene" id="ERN17225">
    <property type="protein sequence ID" value="ERN17225"/>
    <property type="gene ID" value="AMTR_s00044p00176590"/>
</dbReference>
<accession>U5D4S6</accession>
<sequence length="99" mass="11531">MGNPTNYHNLTPKTRTIPSIPYQYQTPEAKGSRKSKFNYTVEEDRRECEVLQKQSIQSIPHQPHKMMRSDAYGGFQIPGSFNEGIQAISRRQRLCDLRF</sequence>
<organism evidence="2 3">
    <name type="scientific">Amborella trichopoda</name>
    <dbReference type="NCBI Taxonomy" id="13333"/>
    <lineage>
        <taxon>Eukaryota</taxon>
        <taxon>Viridiplantae</taxon>
        <taxon>Streptophyta</taxon>
        <taxon>Embryophyta</taxon>
        <taxon>Tracheophyta</taxon>
        <taxon>Spermatophyta</taxon>
        <taxon>Magnoliopsida</taxon>
        <taxon>Amborellales</taxon>
        <taxon>Amborellaceae</taxon>
        <taxon>Amborella</taxon>
    </lineage>
</organism>
<evidence type="ECO:0000256" key="1">
    <source>
        <dbReference type="SAM" id="MobiDB-lite"/>
    </source>
</evidence>
<gene>
    <name evidence="2" type="ORF">AMTR_s00044p00176590</name>
</gene>
<feature type="compositionally biased region" description="Polar residues" evidence="1">
    <location>
        <begin position="1"/>
        <end position="26"/>
    </location>
</feature>